<comment type="caution">
    <text evidence="1">The sequence shown here is derived from an EMBL/GenBank/DDBJ whole genome shotgun (WGS) entry which is preliminary data.</text>
</comment>
<gene>
    <name evidence="1" type="ORF">ACFYKX_22785</name>
</gene>
<protein>
    <submittedName>
        <fullName evidence="1">Uncharacterized protein</fullName>
    </submittedName>
</protein>
<evidence type="ECO:0000313" key="1">
    <source>
        <dbReference type="EMBL" id="MFE8703392.1"/>
    </source>
</evidence>
<sequence length="218" mass="25992">MERSILNISAYRDKKQNQGEYNAKGLIRKVMEFTERNANIREKVRARNLFRNLIGLSEEQIFSPNQEKAFTEWFLYDYQTIQGLTMFSLFLRKYHQHLTEPELIQGALFLTSVFEPVQIEEIYPEKNELFVSEVFSGKQCLLFYEKADFSSISKGDLYFVRKISIIKRDLVIGNMYRVNDKSVLERLEREYDMTVKEDQPSSWMTFLKRTAIKFLFHT</sequence>
<accession>A0ABW6KGT2</accession>
<dbReference type="RefSeq" id="WP_389363895.1">
    <property type="nucleotide sequence ID" value="NZ_JBIACK010000015.1"/>
</dbReference>
<organism evidence="1 2">
    <name type="scientific">Cytobacillus spartinae</name>
    <dbReference type="NCBI Taxonomy" id="3299023"/>
    <lineage>
        <taxon>Bacteria</taxon>
        <taxon>Bacillati</taxon>
        <taxon>Bacillota</taxon>
        <taxon>Bacilli</taxon>
        <taxon>Bacillales</taxon>
        <taxon>Bacillaceae</taxon>
        <taxon>Cytobacillus</taxon>
    </lineage>
</organism>
<evidence type="ECO:0000313" key="2">
    <source>
        <dbReference type="Proteomes" id="UP001601059"/>
    </source>
</evidence>
<proteinExistence type="predicted"/>
<dbReference type="Proteomes" id="UP001601059">
    <property type="component" value="Unassembled WGS sequence"/>
</dbReference>
<dbReference type="EMBL" id="JBIACK010000015">
    <property type="protein sequence ID" value="MFE8703392.1"/>
    <property type="molecule type" value="Genomic_DNA"/>
</dbReference>
<keyword evidence="2" id="KW-1185">Reference proteome</keyword>
<reference evidence="1 2" key="1">
    <citation type="submission" date="2024-08" db="EMBL/GenBank/DDBJ databases">
        <title>Two novel Cytobacillus novel species.</title>
        <authorList>
            <person name="Liu G."/>
        </authorList>
    </citation>
    <scope>NUCLEOTIDE SEQUENCE [LARGE SCALE GENOMIC DNA]</scope>
    <source>
        <strain evidence="1 2">FJAT-54145</strain>
    </source>
</reference>
<name>A0ABW6KGT2_9BACI</name>